<feature type="transmembrane region" description="Helical" evidence="6">
    <location>
        <begin position="241"/>
        <end position="260"/>
    </location>
</feature>
<evidence type="ECO:0000313" key="9">
    <source>
        <dbReference type="EMBL" id="MFH5232957.1"/>
    </source>
</evidence>
<feature type="domain" description="Type II secretion system protein GspF" evidence="7">
    <location>
        <begin position="102"/>
        <end position="228"/>
    </location>
</feature>
<comment type="caution">
    <text evidence="8">The sequence shown here is derived from an EMBL/GenBank/DDBJ whole genome shotgun (WGS) entry which is preliminary data.</text>
</comment>
<evidence type="ECO:0000256" key="3">
    <source>
        <dbReference type="ARBA" id="ARBA00022692"/>
    </source>
</evidence>
<evidence type="ECO:0000313" key="10">
    <source>
        <dbReference type="Proteomes" id="UP001609175"/>
    </source>
</evidence>
<protein>
    <submittedName>
        <fullName evidence="8">Type II secretion system F family protein</fullName>
    </submittedName>
</protein>
<keyword evidence="4 6" id="KW-1133">Transmembrane helix</keyword>
<dbReference type="PANTHER" id="PTHR35007:SF3">
    <property type="entry name" value="POSSIBLE CONSERVED ALANINE RICH MEMBRANE PROTEIN"/>
    <property type="match status" value="1"/>
</dbReference>
<keyword evidence="3 6" id="KW-0812">Transmembrane</keyword>
<organism evidence="8 10">
    <name type="scientific">Antrihabitans spumae</name>
    <dbReference type="NCBI Taxonomy" id="3373370"/>
    <lineage>
        <taxon>Bacteria</taxon>
        <taxon>Bacillati</taxon>
        <taxon>Actinomycetota</taxon>
        <taxon>Actinomycetes</taxon>
        <taxon>Mycobacteriales</taxon>
        <taxon>Nocardiaceae</taxon>
        <taxon>Antrihabitans</taxon>
    </lineage>
</organism>
<keyword evidence="11" id="KW-1185">Reference proteome</keyword>
<evidence type="ECO:0000256" key="2">
    <source>
        <dbReference type="ARBA" id="ARBA00022475"/>
    </source>
</evidence>
<dbReference type="Pfam" id="PF00482">
    <property type="entry name" value="T2SSF"/>
    <property type="match status" value="1"/>
</dbReference>
<feature type="transmembrane region" description="Helical" evidence="6">
    <location>
        <begin position="6"/>
        <end position="24"/>
    </location>
</feature>
<evidence type="ECO:0000259" key="7">
    <source>
        <dbReference type="Pfam" id="PF00482"/>
    </source>
</evidence>
<evidence type="ECO:0000313" key="8">
    <source>
        <dbReference type="EMBL" id="MFH5208093.1"/>
    </source>
</evidence>
<keyword evidence="5 6" id="KW-0472">Membrane</keyword>
<evidence type="ECO:0000256" key="1">
    <source>
        <dbReference type="ARBA" id="ARBA00004651"/>
    </source>
</evidence>
<dbReference type="RefSeq" id="WP_395113523.1">
    <property type="nucleotide sequence ID" value="NZ_JBIMSN010000181.1"/>
</dbReference>
<evidence type="ECO:0000256" key="4">
    <source>
        <dbReference type="ARBA" id="ARBA00022989"/>
    </source>
</evidence>
<evidence type="ECO:0000313" key="11">
    <source>
        <dbReference type="Proteomes" id="UP001609219"/>
    </source>
</evidence>
<dbReference type="Proteomes" id="UP001609175">
    <property type="component" value="Unassembled WGS sequence"/>
</dbReference>
<reference evidence="10 11" key="1">
    <citation type="submission" date="2024-10" db="EMBL/GenBank/DDBJ databases">
        <authorList>
            <person name="Riesco R."/>
        </authorList>
    </citation>
    <scope>NUCLEOTIDE SEQUENCE [LARGE SCALE GENOMIC DNA]</scope>
    <source>
        <strain evidence="8 10">NCIMB 15449</strain>
        <strain evidence="9 11">NCIMB 15450</strain>
    </source>
</reference>
<dbReference type="InterPro" id="IPR018076">
    <property type="entry name" value="T2SS_GspF_dom"/>
</dbReference>
<evidence type="ECO:0000256" key="6">
    <source>
        <dbReference type="SAM" id="Phobius"/>
    </source>
</evidence>
<comment type="subcellular location">
    <subcellularLocation>
        <location evidence="1">Cell membrane</location>
        <topology evidence="1">Multi-pass membrane protein</topology>
    </subcellularLocation>
</comment>
<dbReference type="EMBL" id="JBIMSO010000035">
    <property type="protein sequence ID" value="MFH5208093.1"/>
    <property type="molecule type" value="Genomic_DNA"/>
</dbReference>
<sequence length="291" mass="32238">MYTLSAIALCICGLLGAWLIWYGWQDRRDPTRPRKARTKLELPRTVQMRAAAGLLAGILGWIVSGWFLCVFFGPALGVLIPTLFARRAADREIARLEALEEWLRNLVGVLNVGSNIEQAIINTRKTIPAELGSEIGALITRLSTNIPTRIALRQFSDDMNDYTADLICSALIIASQLRSSGLPRALQGFAETVADDVKDRRAVEVERQGPRTQARIVTIIVVGFLIYLFTLTDYMEPYKTPAMQLVLAGILMGFAGLLLYMRHLTRPIKPARLLNTTTINTAAQSTEAAPR</sequence>
<keyword evidence="2" id="KW-1003">Cell membrane</keyword>
<accession>A0ABW7JJF3</accession>
<name>A0ABW7JJF3_9NOCA</name>
<evidence type="ECO:0000256" key="5">
    <source>
        <dbReference type="ARBA" id="ARBA00023136"/>
    </source>
</evidence>
<dbReference type="Proteomes" id="UP001609219">
    <property type="component" value="Unassembled WGS sequence"/>
</dbReference>
<proteinExistence type="predicted"/>
<gene>
    <name evidence="8" type="ORF">ACHIPZ_07690</name>
    <name evidence="9" type="ORF">ACHIRB_30980</name>
</gene>
<dbReference type="EMBL" id="JBIMSN010000181">
    <property type="protein sequence ID" value="MFH5232957.1"/>
    <property type="molecule type" value="Genomic_DNA"/>
</dbReference>
<dbReference type="PANTHER" id="PTHR35007">
    <property type="entry name" value="INTEGRAL MEMBRANE PROTEIN-RELATED"/>
    <property type="match status" value="1"/>
</dbReference>
<feature type="transmembrane region" description="Helical" evidence="6">
    <location>
        <begin position="216"/>
        <end position="235"/>
    </location>
</feature>